<keyword evidence="1" id="KW-0812">Transmembrane</keyword>
<gene>
    <name evidence="2" type="ORF">H5S41_06325</name>
</gene>
<keyword evidence="1" id="KW-0472">Membrane</keyword>
<feature type="transmembrane region" description="Helical" evidence="1">
    <location>
        <begin position="6"/>
        <end position="26"/>
    </location>
</feature>
<accession>A0A839HBZ9</accession>
<organism evidence="2 3">
    <name type="scientific">Limosilactobacillus albertensis</name>
    <dbReference type="NCBI Taxonomy" id="2759752"/>
    <lineage>
        <taxon>Bacteria</taxon>
        <taxon>Bacillati</taxon>
        <taxon>Bacillota</taxon>
        <taxon>Bacilli</taxon>
        <taxon>Lactobacillales</taxon>
        <taxon>Lactobacillaceae</taxon>
        <taxon>Limosilactobacillus</taxon>
    </lineage>
</organism>
<sequence>MVNTFILPIILSIIATIITNISSELFKEYRQYKKDYRLAKVLEQIINTCDNKKELRRMLIDEYGLCKLHVSEFEIAKKRLDAREFYLDASYVDSFISKINSTNQKEHEVAKYVNQLAPCLRKLEANKNIGPLFDLKNTINCKRTKSL</sequence>
<keyword evidence="1" id="KW-1133">Transmembrane helix</keyword>
<dbReference type="RefSeq" id="WP_035152729.1">
    <property type="nucleotide sequence ID" value="NZ_JACIVD010000062.1"/>
</dbReference>
<evidence type="ECO:0000313" key="3">
    <source>
        <dbReference type="Proteomes" id="UP000547628"/>
    </source>
</evidence>
<comment type="caution">
    <text evidence="2">The sequence shown here is derived from an EMBL/GenBank/DDBJ whole genome shotgun (WGS) entry which is preliminary data.</text>
</comment>
<proteinExistence type="predicted"/>
<evidence type="ECO:0000256" key="1">
    <source>
        <dbReference type="SAM" id="Phobius"/>
    </source>
</evidence>
<dbReference type="EMBL" id="JACIVD010000062">
    <property type="protein sequence ID" value="MBB1123572.1"/>
    <property type="molecule type" value="Genomic_DNA"/>
</dbReference>
<evidence type="ECO:0000313" key="2">
    <source>
        <dbReference type="EMBL" id="MBB1123572.1"/>
    </source>
</evidence>
<reference evidence="2 3" key="1">
    <citation type="submission" date="2020-07" db="EMBL/GenBank/DDBJ databases">
        <title>Description of Limosilactobacillus balticus sp. nov., Limosilactobacillus agrestis sp. nov., Limosilactobacillus albertensis sp. nov., Limosilactobacillus rudii sp. nov., Limosilactobacillus fastidiosus sp. nov., five novel Limosilactobacillus species isolated from the vertebrate gastrointestinal tract, and proposal of 6 subspecies of Limosilactobacillus reuteri adapted to the gastrointestinal tract of specific vertebrate hosts.</title>
        <authorList>
            <person name="Li F."/>
            <person name="Cheng C."/>
            <person name="Zheng J."/>
            <person name="Quevedo R.M."/>
            <person name="Li J."/>
            <person name="Roos S."/>
            <person name="Gaenzle M.G."/>
            <person name="Walter J."/>
        </authorList>
    </citation>
    <scope>NUCLEOTIDE SEQUENCE [LARGE SCALE GENOMIC DNA]</scope>
    <source>
        <strain evidence="2 3">Lr3000</strain>
    </source>
</reference>
<name>A0A839HBZ9_9LACO</name>
<dbReference type="AlphaFoldDB" id="A0A839HBZ9"/>
<dbReference type="Proteomes" id="UP000547628">
    <property type="component" value="Unassembled WGS sequence"/>
</dbReference>
<protein>
    <submittedName>
        <fullName evidence="2">Uncharacterized protein</fullName>
    </submittedName>
</protein>